<accession>K4JXC2</accession>
<dbReference type="EMBL" id="JX453331">
    <property type="protein sequence ID" value="AFU90074.1"/>
    <property type="molecule type" value="Genomic_DNA"/>
</dbReference>
<dbReference type="GeneID" id="13853734"/>
<evidence type="ECO:0000313" key="5">
    <source>
        <dbReference type="Proteomes" id="UP000029777"/>
    </source>
</evidence>
<keyword evidence="1" id="KW-0175">Coiled coil</keyword>
<evidence type="ECO:0000313" key="3">
    <source>
        <dbReference type="EMBL" id="AFU90074.1"/>
    </source>
</evidence>
<keyword evidence="5" id="KW-1185">Reference proteome</keyword>
<organism evidence="4 5">
    <name type="scientific">Abalone herpesvirus (isolate Abalone/Australia/Victoria/2009)</name>
    <name type="common">AbHV</name>
    <dbReference type="NCBI Taxonomy" id="1241371"/>
    <lineage>
        <taxon>Viruses</taxon>
        <taxon>Duplodnaviria</taxon>
        <taxon>Heunggongvirae</taxon>
        <taxon>Peploviricota</taxon>
        <taxon>Herviviricetes</taxon>
        <taxon>Herpesvirales</taxon>
        <taxon>Malacoherpesviridae</taxon>
        <taxon>Aurivirus</taxon>
        <taxon>Aurivirus haliotidmalaco1</taxon>
    </lineage>
</organism>
<dbReference type="RefSeq" id="YP_006908765.1">
    <property type="nucleotide sequence ID" value="NC_018874.1"/>
</dbReference>
<evidence type="ECO:0000256" key="1">
    <source>
        <dbReference type="SAM" id="Coils"/>
    </source>
</evidence>
<feature type="region of interest" description="Disordered" evidence="2">
    <location>
        <begin position="1"/>
        <end position="20"/>
    </location>
</feature>
<reference evidence="4 5" key="1">
    <citation type="submission" date="2012-08" db="EMBL/GenBank/DDBJ databases">
        <title>Abalone herpesvirus genome reveals unexpected ancestry.</title>
        <authorList>
            <person name="Savin K.W."/>
            <person name="Fegan M."/>
            <person name="Powney R."/>
            <person name="Savage D."/>
            <person name="Wong F."/>
            <person name="Sawbridge T."/>
            <person name="Helsham J."/>
            <person name="Vardy M."/>
            <person name="Cogan N."/>
            <person name="Mohammad I."/>
            <person name="Cocks B.G."/>
            <person name="Warner S."/>
        </authorList>
    </citation>
    <scope>NUCLEOTIDE SEQUENCE [LARGE SCALE GENOMIC DNA]</scope>
    <source>
        <strain evidence="5">Isolate Abalone/Australia/Victoria/2009</strain>
        <strain evidence="4">Victoria</strain>
    </source>
</reference>
<sequence>MERQQQPSMKRRRTDDDEGELNSFVTELQKIMNVKMDTPGGKVFRRHCVMVHEENRRVEKEGGVAREVVTPLSLAVLKEMGFGGQDERDLMKQAEGKIRKMKNAPKIFDFDKEDYGGKNTPILQKISEVLSSWYQLQEILPTTSSPLFDNLSRSQIVRKIHMLNTEQLITFLIDGTTQQVRDVRADVARLMTVIFTQTDRFFYSTLKKVYADLMEADKRASEADLRAELASARADAESARADAESARADAAESKVKEAHLQTELEAARANEAELQLKLKSELTSKAELKAKMEEDRANKAEAENRVLDLENRISKYNEVMTNAETDKRIFVTQLEGRRILMYCNKTEEEHIEQVKEFVGEDVPFKIVMKSLKIPEAPGVRDLLFKAYSSEYGHVQKWDLHYESKKKIRMPKPWNYKHPANSYRIIHSCFGGEALKETLREVRKTACEHMLRKVFEEDDDPIFPEVDDGEPDMFAEWET</sequence>
<dbReference type="GeneID" id="13853683"/>
<dbReference type="Proteomes" id="UP000029777">
    <property type="component" value="Segment"/>
</dbReference>
<organismHost>
    <name type="scientific">Haliotidae</name>
    <name type="common">abalones</name>
    <dbReference type="NCBI Taxonomy" id="6451"/>
</organismHost>
<dbReference type="KEGG" id="vg:13853734"/>
<protein>
    <submittedName>
        <fullName evidence="4">Uncharacterized protein</fullName>
    </submittedName>
</protein>
<dbReference type="KEGG" id="vg:13853683"/>
<evidence type="ECO:0000313" key="4">
    <source>
        <dbReference type="EMBL" id="AFU90125.1"/>
    </source>
</evidence>
<gene>
    <name evidence="3" type="ORF">AbHV_ORF62</name>
    <name evidence="4" type="ORF">AbHV_ORF62_2</name>
</gene>
<proteinExistence type="predicted"/>
<feature type="coiled-coil region" evidence="1">
    <location>
        <begin position="222"/>
        <end position="326"/>
    </location>
</feature>
<name>K4JXC2_ABHV</name>
<evidence type="ECO:0000256" key="2">
    <source>
        <dbReference type="SAM" id="MobiDB-lite"/>
    </source>
</evidence>
<dbReference type="EMBL" id="JX453331">
    <property type="protein sequence ID" value="AFU90125.1"/>
    <property type="molecule type" value="Genomic_DNA"/>
</dbReference>
<dbReference type="RefSeq" id="YP_006908714.1">
    <property type="nucleotide sequence ID" value="NC_018874.1"/>
</dbReference>